<dbReference type="STRING" id="1391654.AKJ09_11168"/>
<dbReference type="CDD" id="cd07197">
    <property type="entry name" value="nitrilase"/>
    <property type="match status" value="1"/>
</dbReference>
<dbReference type="SUPFAM" id="SSF56317">
    <property type="entry name" value="Carbon-nitrogen hydrolase"/>
    <property type="match status" value="1"/>
</dbReference>
<dbReference type="EMBL" id="CP012333">
    <property type="protein sequence ID" value="AKV04505.1"/>
    <property type="molecule type" value="Genomic_DNA"/>
</dbReference>
<dbReference type="Pfam" id="PF00795">
    <property type="entry name" value="CN_hydrolase"/>
    <property type="match status" value="1"/>
</dbReference>
<proteinExistence type="predicted"/>
<dbReference type="GO" id="GO:0016811">
    <property type="term" value="F:hydrolase activity, acting on carbon-nitrogen (but not peptide) bonds, in linear amides"/>
    <property type="evidence" value="ECO:0007669"/>
    <property type="project" value="UniProtKB-ARBA"/>
</dbReference>
<dbReference type="OrthoDB" id="9811121at2"/>
<feature type="domain" description="CN hydrolase" evidence="2">
    <location>
        <begin position="2"/>
        <end position="238"/>
    </location>
</feature>
<gene>
    <name evidence="3" type="ORF">AKJ09_11168</name>
</gene>
<dbReference type="InterPro" id="IPR050345">
    <property type="entry name" value="Aliph_Amidase/BUP"/>
</dbReference>
<dbReference type="PROSITE" id="PS50263">
    <property type="entry name" value="CN_HYDROLASE"/>
    <property type="match status" value="1"/>
</dbReference>
<organism evidence="3 4">
    <name type="scientific">Labilithrix luteola</name>
    <dbReference type="NCBI Taxonomy" id="1391654"/>
    <lineage>
        <taxon>Bacteria</taxon>
        <taxon>Pseudomonadati</taxon>
        <taxon>Myxococcota</taxon>
        <taxon>Polyangia</taxon>
        <taxon>Polyangiales</taxon>
        <taxon>Labilitrichaceae</taxon>
        <taxon>Labilithrix</taxon>
    </lineage>
</organism>
<evidence type="ECO:0000313" key="4">
    <source>
        <dbReference type="Proteomes" id="UP000064967"/>
    </source>
</evidence>
<dbReference type="PANTHER" id="PTHR43674:SF2">
    <property type="entry name" value="BETA-UREIDOPROPIONASE"/>
    <property type="match status" value="1"/>
</dbReference>
<dbReference type="InterPro" id="IPR036526">
    <property type="entry name" value="C-N_Hydrolase_sf"/>
</dbReference>
<dbReference type="AlphaFoldDB" id="A0A0K1QGD9"/>
<dbReference type="Proteomes" id="UP000064967">
    <property type="component" value="Chromosome"/>
</dbReference>
<dbReference type="InterPro" id="IPR003010">
    <property type="entry name" value="C-N_Hydrolase"/>
</dbReference>
<evidence type="ECO:0000313" key="3">
    <source>
        <dbReference type="EMBL" id="AKV04505.1"/>
    </source>
</evidence>
<reference evidence="3 4" key="1">
    <citation type="submission" date="2015-08" db="EMBL/GenBank/DDBJ databases">
        <authorList>
            <person name="Babu N.S."/>
            <person name="Beckwith C.J."/>
            <person name="Beseler K.G."/>
            <person name="Brison A."/>
            <person name="Carone J.V."/>
            <person name="Caskin T.P."/>
            <person name="Diamond M."/>
            <person name="Durham M.E."/>
            <person name="Foxe J.M."/>
            <person name="Go M."/>
            <person name="Henderson B.A."/>
            <person name="Jones I.B."/>
            <person name="McGettigan J.A."/>
            <person name="Micheletti S.J."/>
            <person name="Nasrallah M.E."/>
            <person name="Ortiz D."/>
            <person name="Piller C.R."/>
            <person name="Privatt S.R."/>
            <person name="Schneider S.L."/>
            <person name="Sharp S."/>
            <person name="Smith T.C."/>
            <person name="Stanton J.D."/>
            <person name="Ullery H.E."/>
            <person name="Wilson R.J."/>
            <person name="Serrano M.G."/>
            <person name="Buck G."/>
            <person name="Lee V."/>
            <person name="Wang Y."/>
            <person name="Carvalho R."/>
            <person name="Voegtly L."/>
            <person name="Shi R."/>
            <person name="Duckworth R."/>
            <person name="Johnson A."/>
            <person name="Loviza R."/>
            <person name="Walstead R."/>
            <person name="Shah Z."/>
            <person name="Kiflezghi M."/>
            <person name="Wade K."/>
            <person name="Ball S.L."/>
            <person name="Bradley K.W."/>
            <person name="Asai D.J."/>
            <person name="Bowman C.A."/>
            <person name="Russell D.A."/>
            <person name="Pope W.H."/>
            <person name="Jacobs-Sera D."/>
            <person name="Hendrix R.W."/>
            <person name="Hatfull G.F."/>
        </authorList>
    </citation>
    <scope>NUCLEOTIDE SEQUENCE [LARGE SCALE GENOMIC DNA]</scope>
    <source>
        <strain evidence="3 4">DSM 27648</strain>
    </source>
</reference>
<keyword evidence="4" id="KW-1185">Reference proteome</keyword>
<sequence>MLRVTVVELPAVWDDRLGVLALLDDELARGPSTDLVLLPEAAFTGYVSPRGSFDLRRFAEPLDGPTIGAVSELARKHRTSIVAPLVLREGAACFNAMAVVDERGATVAVYRKRHPWFPERWATAGTTEPPMFEVQGVRVTMGICFDVHFLADDATDALRGSDLLLFPSAWVDEEDTKIPTLARLARRFEISIANANWAPGVVQLPGQGDSCILDPEGRIVSAVRAGETRADAVVERRR</sequence>
<dbReference type="PANTHER" id="PTHR43674">
    <property type="entry name" value="NITRILASE C965.09-RELATED"/>
    <property type="match status" value="1"/>
</dbReference>
<name>A0A0K1QGD9_9BACT</name>
<dbReference type="RefSeq" id="WP_146655108.1">
    <property type="nucleotide sequence ID" value="NZ_CP012333.1"/>
</dbReference>
<accession>A0A0K1QGD9</accession>
<protein>
    <submittedName>
        <fullName evidence="3">5-aminopentanamidase</fullName>
    </submittedName>
</protein>
<evidence type="ECO:0000259" key="2">
    <source>
        <dbReference type="PROSITE" id="PS50263"/>
    </source>
</evidence>
<dbReference type="KEGG" id="llu:AKJ09_11168"/>
<dbReference type="Gene3D" id="3.60.110.10">
    <property type="entry name" value="Carbon-nitrogen hydrolase"/>
    <property type="match status" value="1"/>
</dbReference>
<evidence type="ECO:0000256" key="1">
    <source>
        <dbReference type="ARBA" id="ARBA00022801"/>
    </source>
</evidence>
<keyword evidence="1" id="KW-0378">Hydrolase</keyword>